<comment type="caution">
    <text evidence="3">The sequence shown here is derived from an EMBL/GenBank/DDBJ whole genome shotgun (WGS) entry which is preliminary data.</text>
</comment>
<feature type="compositionally biased region" description="Low complexity" evidence="1">
    <location>
        <begin position="1395"/>
        <end position="1405"/>
    </location>
</feature>
<keyword evidence="4" id="KW-1185">Reference proteome</keyword>
<gene>
    <name evidence="3" type="ORF">CSUI_008901</name>
</gene>
<feature type="compositionally biased region" description="Low complexity" evidence="1">
    <location>
        <begin position="1472"/>
        <end position="1481"/>
    </location>
</feature>
<feature type="compositionally biased region" description="Gly residues" evidence="1">
    <location>
        <begin position="804"/>
        <end position="815"/>
    </location>
</feature>
<sequence>MSAKMLGHPPNSSFSRALPWRHPYAIHSYLGVFCRGPPVRWRRQVSFLSTYGGFFLCFLARFLLLAELILHTTPGHSDSGSLKGVSLFAEATRKSGSASHLPILSSSGDSSFFTEASPPIVADSVAPETSFLHTSSFAESSSPPLSASGRAHVSMDVSSSSEVGVKPRTTTTSHHTSSSSSSHSRRSSVSVSPPFEEVLLERESSKQGSPTDFPVFASSSLSRSYDSRSTSRTELSPALSYLSVSAKSAAAAFGDNHESLSTSSLPPSTSEPTESSSSEVTPPASSEAKVTLLSSFSSSPGNDAPVASSSFDKQHPVGAAASGAWELLKKEVKSGQVWKELQKKKQRKSDSETSAEEGGGTAGKEEESSSGIADGWSRFLGRLKELRRSQQRSGATSSLSPDQQETPSSSSGGREEGYPSSATEPSLPRTQGSQVDDAVNDGDKHEGDYDEGDQGGHGQEDGEVGVTAAAQPKKYGGQKPSRLSPAATAGDHLRDYLSTDLSGSRVGTIAARISAEIQKHAARWTGLRLKFEKNLRNVAKKRGSRGWTSRLRFSLIRNRNGGEDFTGGGGDDSSSPEPLALEKKLSDKERQRFKGVFLIAQFQKHHMMKMDTVRKARSKKVTPLVEEGEGAGLFLVNECVAVKYSDYPSDFPGYDPETQSCRCPDGWVACDAAEAAAQRHQAWEPVLNLPDSGCNKSGGQVMLKNMNFLSCAQHKAFFKYTGPTDPKIRDQQCKRAQFVLCRSKTPVCVTGPWSSWTSCSVPCGEGYRYRWRIPISTDKAAQMNVGAQSTEESSNSEGTVQASGAGGKAEGGGGAEATKGEERGGGAEATKGEDSGEGATGKEGEKNGKEEEKKTEENDERRGEDTPNEKKPSKEQTTGGGTRTGGREGSSKLFASGCAPYHMEERQSCNLGACPQKVVKTRCFWTPVQIERFDLPYDEERGSCKCGSGDSDFDEQEGGGFMVPCTPAEALSSIDLWKDKMRRYCAVSLRVRNKNSPLAVRFHPYGHVVRVGLADRWYVDCTGGWRKFEESEARLFCGRGTKILCRAAKDKAEVPFSMEWTEDEKASGTAPNTVASASQQVSADEVHTASGKSLDSDGSSFYSFFMGGGGWGFHRREGLGDEEVLSSFSLWFSLISGCIAGTVILLLWFAKGTMNFRLLFSTVGFLKKKQLTSEGAGWRREGQSAAACVSTISNSNRNSIHSERGRASKRSGLTSFFLALIGRSLSFFRVMSLSFKRRENYSLDMHVLHQNQTLITSSSFPEGGVPDDIYVSSSSASRPFFSSSSPLLSHSSSPSLFRRYSSSAGGLRTFTAHLFGRARVVLGRLIYFLNRHLGGHDEKKDREKRDKTSSLYERDKRTKRRTRDQWPLNDEEDVDEEEEENIALLSSQHARRRSSLSSEGHLSSSTIKRIRGRKEKPSMKEACRLAHNKKNDDMAHPYNQDADNDSAGDQAICSSPSSLSTSGSESSRRRSLATSSASQSEYQPDLLILDEGVKRRHPSSQQKPASGEGEKKMKKRVVRFVASSVEDEENLSRSLSEREHSNKLKYSSGERRTKTSTSSSDGIPRIPIRRGGENKSCRVGRRDSSPLSATERLLLYPTGFKRKNRSDDYHMSLLKEAAERASATAAFSPGFFEGWSGRDERYGDRNLHGF</sequence>
<dbReference type="SUPFAM" id="SSF82895">
    <property type="entry name" value="TSP-1 type 1 repeat"/>
    <property type="match status" value="1"/>
</dbReference>
<feature type="compositionally biased region" description="Low complexity" evidence="1">
    <location>
        <begin position="168"/>
        <end position="192"/>
    </location>
</feature>
<dbReference type="InterPro" id="IPR036383">
    <property type="entry name" value="TSP1_rpt_sf"/>
</dbReference>
<feature type="compositionally biased region" description="Basic and acidic residues" evidence="1">
    <location>
        <begin position="1415"/>
        <end position="1435"/>
    </location>
</feature>
<proteinExistence type="predicted"/>
<dbReference type="InterPro" id="IPR000884">
    <property type="entry name" value="TSP1_rpt"/>
</dbReference>
<dbReference type="GeneID" id="94432231"/>
<organism evidence="3 4">
    <name type="scientific">Cystoisospora suis</name>
    <dbReference type="NCBI Taxonomy" id="483139"/>
    <lineage>
        <taxon>Eukaryota</taxon>
        <taxon>Sar</taxon>
        <taxon>Alveolata</taxon>
        <taxon>Apicomplexa</taxon>
        <taxon>Conoidasida</taxon>
        <taxon>Coccidia</taxon>
        <taxon>Eucoccidiorida</taxon>
        <taxon>Eimeriorina</taxon>
        <taxon>Sarcocystidae</taxon>
        <taxon>Cystoisospora</taxon>
    </lineage>
</organism>
<feature type="compositionally biased region" description="Basic and acidic residues" evidence="1">
    <location>
        <begin position="1570"/>
        <end position="1584"/>
    </location>
</feature>
<evidence type="ECO:0000313" key="4">
    <source>
        <dbReference type="Proteomes" id="UP000221165"/>
    </source>
</evidence>
<protein>
    <submittedName>
        <fullName evidence="3">Thrombospondin type 1 domain-containing protein</fullName>
    </submittedName>
</protein>
<keyword evidence="2" id="KW-0812">Transmembrane</keyword>
<reference evidence="3 4" key="1">
    <citation type="journal article" date="2017" name="Int. J. Parasitol.">
        <title>The genome of the protozoan parasite Cystoisospora suis and a reverse vaccinology approach to identify vaccine candidates.</title>
        <authorList>
            <person name="Palmieri N."/>
            <person name="Shrestha A."/>
            <person name="Ruttkowski B."/>
            <person name="Beck T."/>
            <person name="Vogl C."/>
            <person name="Tomley F."/>
            <person name="Blake D.P."/>
            <person name="Joachim A."/>
        </authorList>
    </citation>
    <scope>NUCLEOTIDE SEQUENCE [LARGE SCALE GENOMIC DNA]</scope>
    <source>
        <strain evidence="3 4">Wien I</strain>
    </source>
</reference>
<name>A0A2C6JKL5_9APIC</name>
<feature type="compositionally biased region" description="Polar residues" evidence="1">
    <location>
        <begin position="785"/>
        <end position="802"/>
    </location>
</feature>
<feature type="compositionally biased region" description="Acidic residues" evidence="1">
    <location>
        <begin position="1369"/>
        <end position="1381"/>
    </location>
</feature>
<feature type="region of interest" description="Disordered" evidence="1">
    <location>
        <begin position="137"/>
        <end position="194"/>
    </location>
</feature>
<feature type="compositionally biased region" description="Polar residues" evidence="1">
    <location>
        <begin position="391"/>
        <end position="412"/>
    </location>
</feature>
<feature type="transmembrane region" description="Helical" evidence="2">
    <location>
        <begin position="1213"/>
        <end position="1235"/>
    </location>
</feature>
<dbReference type="VEuPathDB" id="ToxoDB:CSUI_008901"/>
<feature type="compositionally biased region" description="Basic and acidic residues" evidence="1">
    <location>
        <begin position="818"/>
        <end position="874"/>
    </location>
</feature>
<dbReference type="Pfam" id="PF00090">
    <property type="entry name" value="TSP_1"/>
    <property type="match status" value="1"/>
</dbReference>
<feature type="region of interest" description="Disordered" evidence="1">
    <location>
        <begin position="255"/>
        <end position="318"/>
    </location>
</feature>
<evidence type="ECO:0000256" key="1">
    <source>
        <dbReference type="SAM" id="MobiDB-lite"/>
    </source>
</evidence>
<evidence type="ECO:0000313" key="3">
    <source>
        <dbReference type="EMBL" id="PHJ17281.1"/>
    </source>
</evidence>
<feature type="compositionally biased region" description="Basic and acidic residues" evidence="1">
    <location>
        <begin position="340"/>
        <end position="351"/>
    </location>
</feature>
<keyword evidence="2" id="KW-0472">Membrane</keyword>
<feature type="region of interest" description="Disordered" evidence="1">
    <location>
        <begin position="1337"/>
        <end position="1584"/>
    </location>
</feature>
<dbReference type="EMBL" id="MIGC01005133">
    <property type="protein sequence ID" value="PHJ17281.1"/>
    <property type="molecule type" value="Genomic_DNA"/>
</dbReference>
<feature type="compositionally biased region" description="Low complexity" evidence="1">
    <location>
        <begin position="137"/>
        <end position="148"/>
    </location>
</feature>
<evidence type="ECO:0000256" key="2">
    <source>
        <dbReference type="SAM" id="Phobius"/>
    </source>
</evidence>
<feature type="compositionally biased region" description="Basic and acidic residues" evidence="1">
    <location>
        <begin position="1535"/>
        <end position="1553"/>
    </location>
</feature>
<feature type="region of interest" description="Disordered" evidence="1">
    <location>
        <begin position="336"/>
        <end position="487"/>
    </location>
</feature>
<feature type="compositionally biased region" description="Polar residues" evidence="1">
    <location>
        <begin position="420"/>
        <end position="434"/>
    </location>
</feature>
<feature type="compositionally biased region" description="Low complexity" evidence="1">
    <location>
        <begin position="259"/>
        <end position="288"/>
    </location>
</feature>
<dbReference type="OrthoDB" id="6090599at2759"/>
<feature type="compositionally biased region" description="Polar residues" evidence="1">
    <location>
        <begin position="292"/>
        <end position="311"/>
    </location>
</feature>
<accession>A0A2C6JKL5</accession>
<dbReference type="PROSITE" id="PS50092">
    <property type="entry name" value="TSP1"/>
    <property type="match status" value="1"/>
</dbReference>
<keyword evidence="2" id="KW-1133">Transmembrane helix</keyword>
<feature type="transmembrane region" description="Helical" evidence="2">
    <location>
        <begin position="1128"/>
        <end position="1150"/>
    </location>
</feature>
<dbReference type="RefSeq" id="XP_067919006.1">
    <property type="nucleotide sequence ID" value="XM_068069020.1"/>
</dbReference>
<feature type="region of interest" description="Disordered" evidence="1">
    <location>
        <begin position="782"/>
        <end position="891"/>
    </location>
</feature>
<dbReference type="Gene3D" id="2.20.100.10">
    <property type="entry name" value="Thrombospondin type-1 (TSP1) repeat"/>
    <property type="match status" value="1"/>
</dbReference>
<feature type="compositionally biased region" description="Basic and acidic residues" evidence="1">
    <location>
        <begin position="1337"/>
        <end position="1356"/>
    </location>
</feature>
<dbReference type="Proteomes" id="UP000221165">
    <property type="component" value="Unassembled WGS sequence"/>
</dbReference>
<feature type="compositionally biased region" description="Low complexity" evidence="1">
    <location>
        <begin position="1454"/>
        <end position="1465"/>
    </location>
</feature>